<dbReference type="InterPro" id="IPR011765">
    <property type="entry name" value="Pept_M16_N"/>
</dbReference>
<proteinExistence type="predicted"/>
<feature type="chain" id="PRO_5010611216" evidence="1">
    <location>
        <begin position="24"/>
        <end position="446"/>
    </location>
</feature>
<dbReference type="PANTHER" id="PTHR11851">
    <property type="entry name" value="METALLOPROTEASE"/>
    <property type="match status" value="1"/>
</dbReference>
<dbReference type="GO" id="GO:0004222">
    <property type="term" value="F:metalloendopeptidase activity"/>
    <property type="evidence" value="ECO:0007669"/>
    <property type="project" value="UniProtKB-EC"/>
</dbReference>
<keyword evidence="4" id="KW-0378">Hydrolase</keyword>
<evidence type="ECO:0000256" key="1">
    <source>
        <dbReference type="SAM" id="SignalP"/>
    </source>
</evidence>
<dbReference type="PANTHER" id="PTHR11851:SF224">
    <property type="entry name" value="PROCESSING PROTEASE"/>
    <property type="match status" value="1"/>
</dbReference>
<dbReference type="Gene3D" id="3.30.830.10">
    <property type="entry name" value="Metalloenzyme, LuxS/M16 peptidase-like"/>
    <property type="match status" value="2"/>
</dbReference>
<dbReference type="EMBL" id="MPNX01000009">
    <property type="protein sequence ID" value="OOY34905.1"/>
    <property type="molecule type" value="Genomic_DNA"/>
</dbReference>
<organism evidence="4 6">
    <name type="scientific">Solemya velum gill symbiont</name>
    <dbReference type="NCBI Taxonomy" id="2340"/>
    <lineage>
        <taxon>Bacteria</taxon>
        <taxon>Pseudomonadati</taxon>
        <taxon>Pseudomonadota</taxon>
        <taxon>Gammaproteobacteria</taxon>
        <taxon>sulfur-oxidizing symbionts</taxon>
    </lineage>
</organism>
<reference evidence="4 6" key="1">
    <citation type="journal article" date="2014" name="BMC Genomics">
        <title>The genome of the intracellular bacterium of the coastal bivalve, Solemya velum: a blueprint for thriving in and out of symbiosis.</title>
        <authorList>
            <person name="Dmytrenko O."/>
            <person name="Russell S.L."/>
            <person name="Loo W.T."/>
            <person name="Fontanez K.M."/>
            <person name="Liao L."/>
            <person name="Roeselers G."/>
            <person name="Sharma R."/>
            <person name="Stewart F.J."/>
            <person name="Newton I.L."/>
            <person name="Woyke T."/>
            <person name="Wu D."/>
            <person name="Lang J.M."/>
            <person name="Eisen J.A."/>
            <person name="Cavanaugh C.M."/>
        </authorList>
    </citation>
    <scope>NUCLEOTIDE SEQUENCE [LARGE SCALE GENOMIC DNA]</scope>
    <source>
        <strain evidence="4 6">WH</strain>
    </source>
</reference>
<reference evidence="5 7" key="2">
    <citation type="submission" date="2016-11" db="EMBL/GenBank/DDBJ databases">
        <title>Mixed transmission modes and dynamic genome evolution in an obligate animal-bacterial symbiosis.</title>
        <authorList>
            <person name="Russell S.L."/>
            <person name="Corbett-Detig R.B."/>
            <person name="Cavanaugh C.M."/>
        </authorList>
    </citation>
    <scope>NUCLEOTIDE SEQUENCE [LARGE SCALE GENOMIC DNA]</scope>
    <source>
        <strain evidence="5">MA-KB16</strain>
    </source>
</reference>
<feature type="domain" description="Peptidase M16 N-terminal" evidence="2">
    <location>
        <begin position="38"/>
        <end position="180"/>
    </location>
</feature>
<evidence type="ECO:0000313" key="5">
    <source>
        <dbReference type="EMBL" id="OOY34905.1"/>
    </source>
</evidence>
<dbReference type="Pfam" id="PF05193">
    <property type="entry name" value="Peptidase_M16_C"/>
    <property type="match status" value="1"/>
</dbReference>
<accession>A0A0B0HAH7</accession>
<evidence type="ECO:0000313" key="7">
    <source>
        <dbReference type="Proteomes" id="UP000190962"/>
    </source>
</evidence>
<dbReference type="Proteomes" id="UP000190962">
    <property type="component" value="Unassembled WGS sequence"/>
</dbReference>
<dbReference type="GeneID" id="86991672"/>
<keyword evidence="6" id="KW-1185">Reference proteome</keyword>
<dbReference type="EMBL" id="JRAA01000003">
    <property type="protein sequence ID" value="KHF24411.1"/>
    <property type="molecule type" value="Genomic_DNA"/>
</dbReference>
<dbReference type="SUPFAM" id="SSF63411">
    <property type="entry name" value="LuxS/MPP-like metallohydrolase"/>
    <property type="match status" value="2"/>
</dbReference>
<dbReference type="Proteomes" id="UP000030856">
    <property type="component" value="Unassembled WGS sequence"/>
</dbReference>
<dbReference type="InterPro" id="IPR011249">
    <property type="entry name" value="Metalloenz_LuxS/M16"/>
</dbReference>
<dbReference type="AlphaFoldDB" id="A0A0B0HAH7"/>
<feature type="signal peptide" evidence="1">
    <location>
        <begin position="1"/>
        <end position="23"/>
    </location>
</feature>
<evidence type="ECO:0000259" key="2">
    <source>
        <dbReference type="Pfam" id="PF00675"/>
    </source>
</evidence>
<keyword evidence="1" id="KW-0732">Signal</keyword>
<dbReference type="OrthoDB" id="9811314at2"/>
<name>A0A0B0HAH7_SOVGS</name>
<dbReference type="EC" id="3.4.24.64" evidence="4"/>
<dbReference type="eggNOG" id="COG0612">
    <property type="taxonomic scope" value="Bacteria"/>
</dbReference>
<dbReference type="RefSeq" id="WP_043118555.1">
    <property type="nucleotide sequence ID" value="NZ_JRAA01000003.1"/>
</dbReference>
<dbReference type="PATRIC" id="fig|2340.3.peg.2477"/>
<protein>
    <submittedName>
        <fullName evidence="5">Peptidase M16</fullName>
    </submittedName>
    <submittedName>
        <fullName evidence="4">Zn-dependent peptidase</fullName>
        <ecNumber evidence="4">3.4.24.64</ecNumber>
    </submittedName>
</protein>
<evidence type="ECO:0000313" key="4">
    <source>
        <dbReference type="EMBL" id="KHF24411.1"/>
    </source>
</evidence>
<sequence>MAHNGRRIVSLLLVLLLPLTAQATPEIQSWITAKGAKVMYVHVPDLPMVDVRMVFDAGSARDDSKPGIAALTNTLLNDGAGEWNANHLAERFENIGARFTTSSLRDMAIVSLRTLTDDEEVLNQSLDTIAAVVTQPQFDEEEIERRRQQVLVGLEQQKQNAGTVASKAFYKSLYGDHPYGHNPSGNAVSVAAITVEDIRNYFKQYYVASNLVVAIVGAVDRAQAEKVVEQITAEMPAGEKAAPLPKVTFSTGESLSIDFPSTQTHIYLGQPGMSRSDPDYLPLYVGNHVFGGSGLVSMLSEEVREKRGLSYSVYSYFSPMRAEGPFMMVAQTRNERAEEALGVMREQLADFIKNGPPEERLERSKNNISGGFPLRVSSNSKIVEYIAMIGFYDYPLDYLATFVSRVEAVTAEQIHSAFKRRVHPNNLATVLVGNSSENGTPAEKQE</sequence>
<comment type="caution">
    <text evidence="4">The sequence shown here is derived from an EMBL/GenBank/DDBJ whole genome shotgun (WGS) entry which is preliminary data.</text>
</comment>
<dbReference type="Pfam" id="PF00675">
    <property type="entry name" value="Peptidase_M16"/>
    <property type="match status" value="1"/>
</dbReference>
<dbReference type="InterPro" id="IPR050361">
    <property type="entry name" value="MPP/UQCRC_Complex"/>
</dbReference>
<evidence type="ECO:0000313" key="6">
    <source>
        <dbReference type="Proteomes" id="UP000030856"/>
    </source>
</evidence>
<gene>
    <name evidence="5" type="ORF">BOV88_07215</name>
    <name evidence="4" type="ORF">JV46_28020</name>
</gene>
<dbReference type="GO" id="GO:0046872">
    <property type="term" value="F:metal ion binding"/>
    <property type="evidence" value="ECO:0007669"/>
    <property type="project" value="InterPro"/>
</dbReference>
<evidence type="ECO:0000259" key="3">
    <source>
        <dbReference type="Pfam" id="PF05193"/>
    </source>
</evidence>
<dbReference type="InterPro" id="IPR007863">
    <property type="entry name" value="Peptidase_M16_C"/>
</dbReference>
<feature type="domain" description="Peptidase M16 C-terminal" evidence="3">
    <location>
        <begin position="193"/>
        <end position="367"/>
    </location>
</feature>
<dbReference type="STRING" id="2340.JV46_28020"/>